<accession>A0A6L2NZ30</accession>
<proteinExistence type="predicted"/>
<sequence length="211" mass="24270">MRDEKKRLDQLKQDLELFIGGKTQRSLRAVPVVPDISGGHPVDYAYVFVFCEDMNDGCDITVEDVERLRKILTPSIHTLPNLEPMVQPYMPQGLVCNKEKVKMEEEHDYDIPLQDHVMQPLTPQTAHIPPPDDDYVAPATNLILNNNLNEFGEEFNDNARVSKKIDSNTVNDLKELLKTYDFETFIRKLLHQLSQSSHETGKAKRKMKSHQ</sequence>
<name>A0A6L2NZ30_TANCI</name>
<reference evidence="1" key="1">
    <citation type="journal article" date="2019" name="Sci. Rep.">
        <title>Draft genome of Tanacetum cinerariifolium, the natural source of mosquito coil.</title>
        <authorList>
            <person name="Yamashiro T."/>
            <person name="Shiraishi A."/>
            <person name="Satake H."/>
            <person name="Nakayama K."/>
        </authorList>
    </citation>
    <scope>NUCLEOTIDE SEQUENCE</scope>
</reference>
<comment type="caution">
    <text evidence="1">The sequence shown here is derived from an EMBL/GenBank/DDBJ whole genome shotgun (WGS) entry which is preliminary data.</text>
</comment>
<gene>
    <name evidence="1" type="ORF">Tci_062567</name>
</gene>
<dbReference type="EMBL" id="BKCJ010010218">
    <property type="protein sequence ID" value="GEU90589.1"/>
    <property type="molecule type" value="Genomic_DNA"/>
</dbReference>
<dbReference type="AlphaFoldDB" id="A0A6L2NZ30"/>
<evidence type="ECO:0000313" key="1">
    <source>
        <dbReference type="EMBL" id="GEU90589.1"/>
    </source>
</evidence>
<organism evidence="1">
    <name type="scientific">Tanacetum cinerariifolium</name>
    <name type="common">Dalmatian daisy</name>
    <name type="synonym">Chrysanthemum cinerariifolium</name>
    <dbReference type="NCBI Taxonomy" id="118510"/>
    <lineage>
        <taxon>Eukaryota</taxon>
        <taxon>Viridiplantae</taxon>
        <taxon>Streptophyta</taxon>
        <taxon>Embryophyta</taxon>
        <taxon>Tracheophyta</taxon>
        <taxon>Spermatophyta</taxon>
        <taxon>Magnoliopsida</taxon>
        <taxon>eudicotyledons</taxon>
        <taxon>Gunneridae</taxon>
        <taxon>Pentapetalae</taxon>
        <taxon>asterids</taxon>
        <taxon>campanulids</taxon>
        <taxon>Asterales</taxon>
        <taxon>Asteraceae</taxon>
        <taxon>Asteroideae</taxon>
        <taxon>Anthemideae</taxon>
        <taxon>Anthemidinae</taxon>
        <taxon>Tanacetum</taxon>
    </lineage>
</organism>
<protein>
    <submittedName>
        <fullName evidence="1">Uncharacterized protein</fullName>
    </submittedName>
</protein>